<organism evidence="4 5">
    <name type="scientific">Pedobacter ginsenosidimutans</name>
    <dbReference type="NCBI Taxonomy" id="687842"/>
    <lineage>
        <taxon>Bacteria</taxon>
        <taxon>Pseudomonadati</taxon>
        <taxon>Bacteroidota</taxon>
        <taxon>Sphingobacteriia</taxon>
        <taxon>Sphingobacteriales</taxon>
        <taxon>Sphingobacteriaceae</taxon>
        <taxon>Pedobacter</taxon>
    </lineage>
</organism>
<evidence type="ECO:0000259" key="2">
    <source>
        <dbReference type="Pfam" id="PF04773"/>
    </source>
</evidence>
<dbReference type="Pfam" id="PF16344">
    <property type="entry name" value="FecR_C"/>
    <property type="match status" value="1"/>
</dbReference>
<accession>A0A0T5VKZ1</accession>
<sequence>MEYNEDFIKGLLFEKIAGTISEGDDFIAEKAILADPDTREFWEELKSKMERPGTASFLSGLDETKAWENVDTQLPQIPVSSFYERNRRYISAAAMLLIGLPLIWYFFNKQQLTPQEKSTVQQQVYLKTDNGKIIELTAGRTINMDGATVHTKQKELSYAPAGAGNKDWATLHVPPTKDYKITLPDGTEVWMNSASSLRFPYSFDKKTREVYLTGEAYFEVSHNPQSEFIVHTGFADIKVHGTSFNVNAYNVKNFATSLISGSVSAAKGNESIILKPNQQVSYSNEKLIIKTFDPQEVLSWRNGTYYFHNQSLSEIAQVLSRWYDVKINWKSPALSEQTFTGEIDKKLPLGVVLSNLELSSGIKAKLESGILTFR</sequence>
<proteinExistence type="predicted"/>
<dbReference type="GO" id="GO:0016989">
    <property type="term" value="F:sigma factor antagonist activity"/>
    <property type="evidence" value="ECO:0007669"/>
    <property type="project" value="TreeGrafter"/>
</dbReference>
<dbReference type="Gene3D" id="2.60.120.1440">
    <property type="match status" value="1"/>
</dbReference>
<dbReference type="InterPro" id="IPR032508">
    <property type="entry name" value="FecR_C"/>
</dbReference>
<dbReference type="Proteomes" id="UP000051950">
    <property type="component" value="Unassembled WGS sequence"/>
</dbReference>
<dbReference type="InterPro" id="IPR012373">
    <property type="entry name" value="Ferrdict_sens_TM"/>
</dbReference>
<protein>
    <recommendedName>
        <fullName evidence="6">Anti-sigma factor</fullName>
    </recommendedName>
</protein>
<keyword evidence="5" id="KW-1185">Reference proteome</keyword>
<evidence type="ECO:0000259" key="3">
    <source>
        <dbReference type="Pfam" id="PF16344"/>
    </source>
</evidence>
<evidence type="ECO:0000313" key="5">
    <source>
        <dbReference type="Proteomes" id="UP000051950"/>
    </source>
</evidence>
<feature type="domain" description="Protein FecR C-terminal" evidence="3">
    <location>
        <begin position="305"/>
        <end position="367"/>
    </location>
</feature>
<evidence type="ECO:0008006" key="6">
    <source>
        <dbReference type="Google" id="ProtNLM"/>
    </source>
</evidence>
<keyword evidence="1" id="KW-0812">Transmembrane</keyword>
<dbReference type="EMBL" id="LMZQ01000017">
    <property type="protein sequence ID" value="KRT14530.1"/>
    <property type="molecule type" value="Genomic_DNA"/>
</dbReference>
<feature type="transmembrane region" description="Helical" evidence="1">
    <location>
        <begin position="89"/>
        <end position="107"/>
    </location>
</feature>
<dbReference type="InterPro" id="IPR006860">
    <property type="entry name" value="FecR"/>
</dbReference>
<dbReference type="PANTHER" id="PTHR30273">
    <property type="entry name" value="PERIPLASMIC SIGNAL SENSOR AND SIGMA FACTOR ACTIVATOR FECR-RELATED"/>
    <property type="match status" value="1"/>
</dbReference>
<keyword evidence="1" id="KW-0472">Membrane</keyword>
<name>A0A0T5VKZ1_9SPHI</name>
<dbReference type="PIRSF" id="PIRSF018266">
    <property type="entry name" value="FecR"/>
    <property type="match status" value="1"/>
</dbReference>
<dbReference type="OrthoDB" id="1099963at2"/>
<dbReference type="Pfam" id="PF04773">
    <property type="entry name" value="FecR"/>
    <property type="match status" value="1"/>
</dbReference>
<dbReference type="RefSeq" id="WP_057933872.1">
    <property type="nucleotide sequence ID" value="NZ_LMZQ01000017.1"/>
</dbReference>
<dbReference type="PANTHER" id="PTHR30273:SF2">
    <property type="entry name" value="PROTEIN FECR"/>
    <property type="match status" value="1"/>
</dbReference>
<feature type="domain" description="FecR protein" evidence="2">
    <location>
        <begin position="174"/>
        <end position="263"/>
    </location>
</feature>
<gene>
    <name evidence="4" type="ORF">ASU31_19085</name>
</gene>
<evidence type="ECO:0000256" key="1">
    <source>
        <dbReference type="SAM" id="Phobius"/>
    </source>
</evidence>
<keyword evidence="1" id="KW-1133">Transmembrane helix</keyword>
<dbReference type="Gene3D" id="3.55.50.30">
    <property type="match status" value="1"/>
</dbReference>
<dbReference type="AlphaFoldDB" id="A0A0T5VKZ1"/>
<reference evidence="4 5" key="1">
    <citation type="submission" date="2015-11" db="EMBL/GenBank/DDBJ databases">
        <title>Sequence of Pedobacter ginsenosidimutans.</title>
        <authorList>
            <person name="Carson E."/>
            <person name="Keyser V."/>
            <person name="Newman J."/>
            <person name="Miller J."/>
        </authorList>
    </citation>
    <scope>NUCLEOTIDE SEQUENCE [LARGE SCALE GENOMIC DNA]</scope>
    <source>
        <strain evidence="4 5">KACC 14530</strain>
    </source>
</reference>
<evidence type="ECO:0000313" key="4">
    <source>
        <dbReference type="EMBL" id="KRT14530.1"/>
    </source>
</evidence>
<dbReference type="STRING" id="687842.ASU31_19085"/>
<comment type="caution">
    <text evidence="4">The sequence shown here is derived from an EMBL/GenBank/DDBJ whole genome shotgun (WGS) entry which is preliminary data.</text>
</comment>